<comment type="caution">
    <text evidence="1">The sequence shown here is derived from an EMBL/GenBank/DDBJ whole genome shotgun (WGS) entry which is preliminary data.</text>
</comment>
<keyword evidence="2" id="KW-1185">Reference proteome</keyword>
<proteinExistence type="predicted"/>
<dbReference type="AlphaFoldDB" id="A0AAE3DN19"/>
<gene>
    <name evidence="1" type="ORF">LKD45_10870</name>
</gene>
<reference evidence="1 2" key="1">
    <citation type="submission" date="2021-10" db="EMBL/GenBank/DDBJ databases">
        <title>Anaerobic single-cell dispensing facilitates the cultivation of human gut bacteria.</title>
        <authorList>
            <person name="Afrizal A."/>
        </authorList>
    </citation>
    <scope>NUCLEOTIDE SEQUENCE [LARGE SCALE GENOMIC DNA]</scope>
    <source>
        <strain evidence="1 2">CLA-AA-H244</strain>
    </source>
</reference>
<name>A0AAE3DN19_9FIRM</name>
<evidence type="ECO:0008006" key="3">
    <source>
        <dbReference type="Google" id="ProtNLM"/>
    </source>
</evidence>
<dbReference type="RefSeq" id="WP_308728533.1">
    <property type="nucleotide sequence ID" value="NZ_JAJEQF010000029.1"/>
</dbReference>
<protein>
    <recommendedName>
        <fullName evidence="3">Addiction module toxin RelE</fullName>
    </recommendedName>
</protein>
<evidence type="ECO:0000313" key="2">
    <source>
        <dbReference type="Proteomes" id="UP001199355"/>
    </source>
</evidence>
<evidence type="ECO:0000313" key="1">
    <source>
        <dbReference type="EMBL" id="MCC2168182.1"/>
    </source>
</evidence>
<sequence length="123" mass="14167">MVKRMTNKEKAERAAIKKKLQADGILPPDKPRLNRRKFIDDALGEFNAFRKKSLVSDLYLHKAVGIMLGMKKRSSPTPEAIGVAKALRLAVRLREFDEMVRERGDESYKISEQYDYIKDILEA</sequence>
<dbReference type="Proteomes" id="UP001199355">
    <property type="component" value="Unassembled WGS sequence"/>
</dbReference>
<accession>A0AAE3DN19</accession>
<organism evidence="1 2">
    <name type="scientific">Gallintestinimicrobium propionicum</name>
    <dbReference type="NCBI Taxonomy" id="2981770"/>
    <lineage>
        <taxon>Bacteria</taxon>
        <taxon>Bacillati</taxon>
        <taxon>Bacillota</taxon>
        <taxon>Clostridia</taxon>
        <taxon>Lachnospirales</taxon>
        <taxon>Lachnospiraceae</taxon>
        <taxon>Gallintestinimicrobium</taxon>
    </lineage>
</organism>
<dbReference type="EMBL" id="JAJEQF010000029">
    <property type="protein sequence ID" value="MCC2168182.1"/>
    <property type="molecule type" value="Genomic_DNA"/>
</dbReference>